<keyword evidence="2" id="KW-1185">Reference proteome</keyword>
<evidence type="ECO:0000313" key="1">
    <source>
        <dbReference type="EMBL" id="EHO63197.1"/>
    </source>
</evidence>
<reference evidence="1 2" key="1">
    <citation type="submission" date="2011-11" db="EMBL/GenBank/DDBJ databases">
        <title>The Genome Sequence of Dialister succinatiphilus YIT 11850.</title>
        <authorList>
            <consortium name="The Broad Institute Genome Sequencing Platform"/>
            <person name="Earl A."/>
            <person name="Ward D."/>
            <person name="Feldgarden M."/>
            <person name="Gevers D."/>
            <person name="Morotomi M."/>
            <person name="Young S.K."/>
            <person name="Zeng Q."/>
            <person name="Gargeya S."/>
            <person name="Fitzgerald M."/>
            <person name="Haas B."/>
            <person name="Abouelleil A."/>
            <person name="Alvarado L."/>
            <person name="Arachchi H.M."/>
            <person name="Berlin A."/>
            <person name="Brown A."/>
            <person name="Chapman S.B."/>
            <person name="Dunbar C."/>
            <person name="Gearin G."/>
            <person name="Goldberg J."/>
            <person name="Griggs A."/>
            <person name="Gujja S."/>
            <person name="Heiman D."/>
            <person name="Howarth C."/>
            <person name="Lui A."/>
            <person name="MacDonald P.J.P."/>
            <person name="Montmayeur A."/>
            <person name="Murphy C."/>
            <person name="Neiman D."/>
            <person name="Pearson M."/>
            <person name="Priest M."/>
            <person name="Roberts A."/>
            <person name="Saif S."/>
            <person name="Shea T."/>
            <person name="Sisk P."/>
            <person name="Stolte C."/>
            <person name="Sykes S."/>
            <person name="Wortman J."/>
            <person name="Nusbaum C."/>
            <person name="Birren B."/>
        </authorList>
    </citation>
    <scope>NUCLEOTIDE SEQUENCE [LARGE SCALE GENOMIC DNA]</scope>
    <source>
        <strain evidence="1 2">YIT 11850</strain>
    </source>
</reference>
<name>H1CZV9_9FIRM</name>
<organism evidence="1 2">
    <name type="scientific">Dialister succinatiphilus YIT 11850</name>
    <dbReference type="NCBI Taxonomy" id="742743"/>
    <lineage>
        <taxon>Bacteria</taxon>
        <taxon>Bacillati</taxon>
        <taxon>Bacillota</taxon>
        <taxon>Negativicutes</taxon>
        <taxon>Veillonellales</taxon>
        <taxon>Veillonellaceae</taxon>
        <taxon>Dialister</taxon>
    </lineage>
</organism>
<dbReference type="HOGENOM" id="CLU_1114424_0_0_9"/>
<accession>H1CZV9</accession>
<proteinExistence type="predicted"/>
<dbReference type="EMBL" id="ADLT01000019">
    <property type="protein sequence ID" value="EHO63197.1"/>
    <property type="molecule type" value="Genomic_DNA"/>
</dbReference>
<comment type="caution">
    <text evidence="1">The sequence shown here is derived from an EMBL/GenBank/DDBJ whole genome shotgun (WGS) entry which is preliminary data.</text>
</comment>
<protein>
    <submittedName>
        <fullName evidence="1">Uncharacterized protein</fullName>
    </submittedName>
</protein>
<dbReference type="RefSeq" id="WP_008859393.1">
    <property type="nucleotide sequence ID" value="NZ_JH591187.1"/>
</dbReference>
<dbReference type="AlphaFoldDB" id="H1CZV9"/>
<dbReference type="STRING" id="742743.HMPREF9453_00897"/>
<dbReference type="OrthoDB" id="5314016at2"/>
<dbReference type="PATRIC" id="fig|742743.3.peg.914"/>
<sequence>MFFNLFGGGKDQYIEEYASRMAEAAVNDELDADRLESFIAYAKEKDLGNKQLARAQALACDKAFEKLYHDGYMNDDEYGMFSDLLKLCYMMKEEAKYKYTTIAKRCNALYKIQEEGLMPTVSREYANVKYREGEELHFTAAGRLMKPKKPVIGPVLISRGHSFKVGQWENKEDKSLFEEGDKGAFWLTSERIGFRSRKERMETELSDVDRVETGQGPLCVYEKGKDSPWCVAIDDYEMAGALLSNLLNR</sequence>
<evidence type="ECO:0000313" key="2">
    <source>
        <dbReference type="Proteomes" id="UP000003277"/>
    </source>
</evidence>
<gene>
    <name evidence="1" type="ORF">HMPREF9453_00897</name>
</gene>
<dbReference type="Proteomes" id="UP000003277">
    <property type="component" value="Unassembled WGS sequence"/>
</dbReference>